<dbReference type="InterPro" id="IPR032675">
    <property type="entry name" value="LRR_dom_sf"/>
</dbReference>
<dbReference type="InterPro" id="IPR042197">
    <property type="entry name" value="Apaf_helical"/>
</dbReference>
<dbReference type="GO" id="GO:0006952">
    <property type="term" value="P:defense response"/>
    <property type="evidence" value="ECO:0007669"/>
    <property type="project" value="UniProtKB-KW"/>
</dbReference>
<evidence type="ECO:0000313" key="11">
    <source>
        <dbReference type="EMBL" id="CAL4969973.1"/>
    </source>
</evidence>
<dbReference type="Proteomes" id="UP001497457">
    <property type="component" value="Chromosome 2b"/>
</dbReference>
<dbReference type="SUPFAM" id="SSF52047">
    <property type="entry name" value="RNI-like"/>
    <property type="match status" value="1"/>
</dbReference>
<dbReference type="EMBL" id="OZ075112">
    <property type="protein sequence ID" value="CAL4969973.1"/>
    <property type="molecule type" value="Genomic_DNA"/>
</dbReference>
<evidence type="ECO:0000256" key="6">
    <source>
        <dbReference type="ARBA" id="ARBA00022840"/>
    </source>
</evidence>
<dbReference type="InterPro" id="IPR056789">
    <property type="entry name" value="LRR_R13L1-DRL21"/>
</dbReference>
<dbReference type="PANTHER" id="PTHR36766:SF51">
    <property type="entry name" value="DISEASE RESISTANCE RPP13-LIKE PROTEIN 1"/>
    <property type="match status" value="1"/>
</dbReference>
<dbReference type="GO" id="GO:0005524">
    <property type="term" value="F:ATP binding"/>
    <property type="evidence" value="ECO:0007669"/>
    <property type="project" value="UniProtKB-KW"/>
</dbReference>
<dbReference type="InterPro" id="IPR027417">
    <property type="entry name" value="P-loop_NTPase"/>
</dbReference>
<evidence type="ECO:0000259" key="8">
    <source>
        <dbReference type="Pfam" id="PF18052"/>
    </source>
</evidence>
<evidence type="ECO:0000259" key="10">
    <source>
        <dbReference type="Pfam" id="PF25019"/>
    </source>
</evidence>
<feature type="domain" description="NB-ARC" evidence="7">
    <location>
        <begin position="210"/>
        <end position="377"/>
    </location>
</feature>
<evidence type="ECO:0000259" key="7">
    <source>
        <dbReference type="Pfam" id="PF00931"/>
    </source>
</evidence>
<dbReference type="Pfam" id="PF23559">
    <property type="entry name" value="WHD_DRP"/>
    <property type="match status" value="1"/>
</dbReference>
<dbReference type="PANTHER" id="PTHR36766">
    <property type="entry name" value="PLANT BROAD-SPECTRUM MILDEW RESISTANCE PROTEIN RPW8"/>
    <property type="match status" value="1"/>
</dbReference>
<dbReference type="Gene3D" id="1.10.8.430">
    <property type="entry name" value="Helical domain of apoptotic protease-activating factors"/>
    <property type="match status" value="1"/>
</dbReference>
<feature type="domain" description="Disease resistance protein winged helix" evidence="9">
    <location>
        <begin position="462"/>
        <end position="526"/>
    </location>
</feature>
<keyword evidence="12" id="KW-1185">Reference proteome</keyword>
<dbReference type="InterPro" id="IPR036388">
    <property type="entry name" value="WH-like_DNA-bd_sf"/>
</dbReference>
<feature type="domain" description="Disease resistance N-terminal" evidence="8">
    <location>
        <begin position="47"/>
        <end position="107"/>
    </location>
</feature>
<evidence type="ECO:0000256" key="1">
    <source>
        <dbReference type="ARBA" id="ARBA00008894"/>
    </source>
</evidence>
<organism evidence="11 12">
    <name type="scientific">Urochloa decumbens</name>
    <dbReference type="NCBI Taxonomy" id="240449"/>
    <lineage>
        <taxon>Eukaryota</taxon>
        <taxon>Viridiplantae</taxon>
        <taxon>Streptophyta</taxon>
        <taxon>Embryophyta</taxon>
        <taxon>Tracheophyta</taxon>
        <taxon>Spermatophyta</taxon>
        <taxon>Magnoliopsida</taxon>
        <taxon>Liliopsida</taxon>
        <taxon>Poales</taxon>
        <taxon>Poaceae</taxon>
        <taxon>PACMAD clade</taxon>
        <taxon>Panicoideae</taxon>
        <taxon>Panicodae</taxon>
        <taxon>Paniceae</taxon>
        <taxon>Melinidinae</taxon>
        <taxon>Urochloa</taxon>
    </lineage>
</organism>
<reference evidence="11" key="1">
    <citation type="submission" date="2024-10" db="EMBL/GenBank/DDBJ databases">
        <authorList>
            <person name="Ryan C."/>
        </authorList>
    </citation>
    <scope>NUCLEOTIDE SEQUENCE [LARGE SCALE GENOMIC DNA]</scope>
</reference>
<dbReference type="InterPro" id="IPR002182">
    <property type="entry name" value="NB-ARC"/>
</dbReference>
<evidence type="ECO:0000256" key="5">
    <source>
        <dbReference type="ARBA" id="ARBA00022821"/>
    </source>
</evidence>
<dbReference type="PRINTS" id="PR00364">
    <property type="entry name" value="DISEASERSIST"/>
</dbReference>
<dbReference type="Pfam" id="PF25019">
    <property type="entry name" value="LRR_R13L1-DRL21"/>
    <property type="match status" value="1"/>
</dbReference>
<dbReference type="InterPro" id="IPR041118">
    <property type="entry name" value="Rx_N"/>
</dbReference>
<keyword evidence="2" id="KW-0433">Leucine-rich repeat</keyword>
<feature type="domain" description="R13L1/DRL21-like LRR repeat region" evidence="10">
    <location>
        <begin position="699"/>
        <end position="772"/>
    </location>
</feature>
<dbReference type="Gene3D" id="3.40.50.300">
    <property type="entry name" value="P-loop containing nucleotide triphosphate hydrolases"/>
    <property type="match status" value="1"/>
</dbReference>
<dbReference type="SUPFAM" id="SSF52058">
    <property type="entry name" value="L domain-like"/>
    <property type="match status" value="1"/>
</dbReference>
<dbReference type="Gene3D" id="1.20.5.4130">
    <property type="match status" value="1"/>
</dbReference>
<keyword evidence="5" id="KW-0611">Plant defense</keyword>
<dbReference type="Gene3D" id="3.80.10.10">
    <property type="entry name" value="Ribonuclease Inhibitor"/>
    <property type="match status" value="2"/>
</dbReference>
<comment type="similarity">
    <text evidence="1">Belongs to the disease resistance NB-LRR family.</text>
</comment>
<gene>
    <name evidence="11" type="ORF">URODEC1_LOCUS49856</name>
</gene>
<keyword evidence="3" id="KW-0677">Repeat</keyword>
<protein>
    <submittedName>
        <fullName evidence="11">Uncharacterized protein</fullName>
    </submittedName>
</protein>
<dbReference type="Pfam" id="PF18052">
    <property type="entry name" value="Rx_N"/>
    <property type="match status" value="1"/>
</dbReference>
<dbReference type="SUPFAM" id="SSF52540">
    <property type="entry name" value="P-loop containing nucleoside triphosphate hydrolases"/>
    <property type="match status" value="1"/>
</dbReference>
<proteinExistence type="inferred from homology"/>
<evidence type="ECO:0000259" key="9">
    <source>
        <dbReference type="Pfam" id="PF23559"/>
    </source>
</evidence>
<keyword evidence="4" id="KW-0547">Nucleotide-binding</keyword>
<accession>A0ABC9A4R7</accession>
<evidence type="ECO:0000256" key="2">
    <source>
        <dbReference type="ARBA" id="ARBA00022614"/>
    </source>
</evidence>
<sequence length="1107" mass="125765">MSLSRAIGVISGINEFGNLFQLVRSAVSYMRSQWNGSLEGKLKEGDVHELQSELLRLRDTLPATYDLIDRAEWRSHIPCVEQLLTNLKDAVYDAEDLLDEFRWYELKVEIEGNSTQLSPFIDFFQSVTQGSFNKVADIQKRLSNLSSQLEKMGLHEATPRFDKSLRPVTTSFRTEPKIFGREKELEEVIRLLGVPNGSSRSSSKRKRASNAAKNQLRTSSLPVLPIVGIGGVGKTTLAQEITTLKIVKSYFDKIIWICVSDEFDVERFTKVLIRNLSDKEAPTDDLDVLQQILFDEVRKKRFLLILDDIWPDALKDYEQCWRKFCAPLTDVLQGSMLLVTTRFAEVADIVGTMESFALEGLEYDVFWDFFKLCVFGSEDYHVDPELEMIGRSILPKLKGTPLAAKTIGRLLRNSLNISHWNDVLNSELWQIRQKETDILPALRLSYTYLPFHLKRCFSFCAVYPKDYNFEKTNLAEIWVAEGFVEPQGSIPLQHIGDQYFEDLINLSFFQKVRGKYVMHDLIHDMAQLVSKDECFIVKNASDIKNIPQNVRHLSILVSSDIKSSDLRSLCKHTKLCTLLCNLRSNTPTSVIHCWFSDLQCLRVIRCASITAESIGNLKHLRYLEISTTCRSKTLPSSFCSLYNLQIFYAKKWNVAQLPRGIGKLINLQKFESYGPKIEVDAAEGGEPIRFIKKFFKDTRDLTIYNLGAISKDRAAEMELSINEFLDNLTLTWSSFRSAEHNEIEVLQALQPPTSIKSVHLYGYPGEYLPSWFRGRDEPEHIPFPNLPAVTADNNNGRVGTILGSLTELRIEMCPNLSSLEQFLQPAYMPFIEELKVFNCPMINYQHLLVPSLKKLTLENSGNLGDNIDCSSLTVLHLSRFTAPSCIELQKWSLPSLQELKISMCQSLTSIRQSEHISTDLSLGFSRARHSNGKFPLLTHLTIQLCDRLESVDDLLTHKCLPAIESINVTCCYLLSLATERFGGFSFLKDLEISECPRLNWQSGTVFPPSLNKLVLHFCGDFSAWSPSYLENLRSLESLAVVACKGIVSIPGDLWNGSLKSVQRLKIVKCQDLVSIGGPEAIANINTLFIDQCPKLNEIVQPRGDYWY</sequence>
<dbReference type="InterPro" id="IPR058922">
    <property type="entry name" value="WHD_DRP"/>
</dbReference>
<evidence type="ECO:0000256" key="4">
    <source>
        <dbReference type="ARBA" id="ARBA00022741"/>
    </source>
</evidence>
<name>A0ABC9A4R7_9POAL</name>
<dbReference type="Gene3D" id="1.10.10.10">
    <property type="entry name" value="Winged helix-like DNA-binding domain superfamily/Winged helix DNA-binding domain"/>
    <property type="match status" value="1"/>
</dbReference>
<keyword evidence="6" id="KW-0067">ATP-binding</keyword>
<evidence type="ECO:0000256" key="3">
    <source>
        <dbReference type="ARBA" id="ARBA00022737"/>
    </source>
</evidence>
<dbReference type="AlphaFoldDB" id="A0ABC9A4R7"/>
<dbReference type="Pfam" id="PF00931">
    <property type="entry name" value="NB-ARC"/>
    <property type="match status" value="1"/>
</dbReference>
<evidence type="ECO:0000313" key="12">
    <source>
        <dbReference type="Proteomes" id="UP001497457"/>
    </source>
</evidence>
<dbReference type="GO" id="GO:0051707">
    <property type="term" value="P:response to other organism"/>
    <property type="evidence" value="ECO:0007669"/>
    <property type="project" value="UniProtKB-ARBA"/>
</dbReference>